<dbReference type="PROSITE" id="PS50294">
    <property type="entry name" value="WD_REPEATS_REGION"/>
    <property type="match status" value="1"/>
</dbReference>
<dbReference type="EMBL" id="PVWK01000163">
    <property type="protein sequence ID" value="PSB23510.1"/>
    <property type="molecule type" value="Genomic_DNA"/>
</dbReference>
<dbReference type="InterPro" id="IPR015943">
    <property type="entry name" value="WD40/YVTN_repeat-like_dom_sf"/>
</dbReference>
<name>A0A2T1DSQ8_9CYAN</name>
<dbReference type="Pfam" id="PF00400">
    <property type="entry name" value="WD40"/>
    <property type="match status" value="2"/>
</dbReference>
<keyword evidence="1 3" id="KW-0853">WD repeat</keyword>
<evidence type="ECO:0000313" key="5">
    <source>
        <dbReference type="Proteomes" id="UP000239576"/>
    </source>
</evidence>
<evidence type="ECO:0008006" key="6">
    <source>
        <dbReference type="Google" id="ProtNLM"/>
    </source>
</evidence>
<evidence type="ECO:0000313" key="4">
    <source>
        <dbReference type="EMBL" id="PSB23510.1"/>
    </source>
</evidence>
<evidence type="ECO:0000256" key="1">
    <source>
        <dbReference type="ARBA" id="ARBA00022574"/>
    </source>
</evidence>
<dbReference type="SUPFAM" id="SSF50998">
    <property type="entry name" value="Quinoprotein alcohol dehydrogenase-like"/>
    <property type="match status" value="1"/>
</dbReference>
<keyword evidence="5" id="KW-1185">Reference proteome</keyword>
<dbReference type="AlphaFoldDB" id="A0A2T1DSQ8"/>
<dbReference type="Gene3D" id="2.130.10.10">
    <property type="entry name" value="YVTN repeat-like/Quinoprotein amine dehydrogenase"/>
    <property type="match status" value="3"/>
</dbReference>
<dbReference type="PANTHER" id="PTHR19848:SF8">
    <property type="entry name" value="F-BOX AND WD REPEAT DOMAIN CONTAINING 7"/>
    <property type="match status" value="1"/>
</dbReference>
<organism evidence="4 5">
    <name type="scientific">Stenomitos frigidus ULC18</name>
    <dbReference type="NCBI Taxonomy" id="2107698"/>
    <lineage>
        <taxon>Bacteria</taxon>
        <taxon>Bacillati</taxon>
        <taxon>Cyanobacteriota</taxon>
        <taxon>Cyanophyceae</taxon>
        <taxon>Leptolyngbyales</taxon>
        <taxon>Leptolyngbyaceae</taxon>
        <taxon>Stenomitos</taxon>
    </lineage>
</organism>
<dbReference type="InterPro" id="IPR011047">
    <property type="entry name" value="Quinoprotein_ADH-like_sf"/>
</dbReference>
<reference evidence="5" key="1">
    <citation type="submission" date="2018-02" db="EMBL/GenBank/DDBJ databases">
        <authorList>
            <person name="Moore K."/>
            <person name="Momper L."/>
        </authorList>
    </citation>
    <scope>NUCLEOTIDE SEQUENCE [LARGE SCALE GENOMIC DNA]</scope>
    <source>
        <strain evidence="5">ULC18</strain>
    </source>
</reference>
<evidence type="ECO:0000256" key="3">
    <source>
        <dbReference type="PROSITE-ProRule" id="PRU00221"/>
    </source>
</evidence>
<protein>
    <recommendedName>
        <fullName evidence="6">WD40 repeat domain-containing protein</fullName>
    </recommendedName>
</protein>
<reference evidence="4 5" key="2">
    <citation type="submission" date="2018-03" db="EMBL/GenBank/DDBJ databases">
        <title>The ancient ancestry and fast evolution of plastids.</title>
        <authorList>
            <person name="Moore K.R."/>
            <person name="Magnabosco C."/>
            <person name="Momper L."/>
            <person name="Gold D.A."/>
            <person name="Bosak T."/>
            <person name="Fournier G.P."/>
        </authorList>
    </citation>
    <scope>NUCLEOTIDE SEQUENCE [LARGE SCALE GENOMIC DNA]</scope>
    <source>
        <strain evidence="4 5">ULC18</strain>
    </source>
</reference>
<evidence type="ECO:0000256" key="2">
    <source>
        <dbReference type="ARBA" id="ARBA00022737"/>
    </source>
</evidence>
<dbReference type="PROSITE" id="PS50082">
    <property type="entry name" value="WD_REPEATS_2"/>
    <property type="match status" value="1"/>
</dbReference>
<dbReference type="Proteomes" id="UP000239576">
    <property type="component" value="Unassembled WGS sequence"/>
</dbReference>
<dbReference type="OrthoDB" id="494465at2"/>
<dbReference type="InterPro" id="IPR001680">
    <property type="entry name" value="WD40_rpt"/>
</dbReference>
<dbReference type="PANTHER" id="PTHR19848">
    <property type="entry name" value="WD40 REPEAT PROTEIN"/>
    <property type="match status" value="1"/>
</dbReference>
<keyword evidence="2" id="KW-0677">Repeat</keyword>
<comment type="caution">
    <text evidence="4">The sequence shown here is derived from an EMBL/GenBank/DDBJ whole genome shotgun (WGS) entry which is preliminary data.</text>
</comment>
<proteinExistence type="predicted"/>
<gene>
    <name evidence="4" type="ORF">C7B82_30905</name>
</gene>
<accession>A0A2T1DSQ8</accession>
<dbReference type="SMART" id="SM00320">
    <property type="entry name" value="WD40"/>
    <property type="match status" value="6"/>
</dbReference>
<feature type="repeat" description="WD" evidence="3">
    <location>
        <begin position="305"/>
        <end position="336"/>
    </location>
</feature>
<sequence>MVSGGDDGRATNLFSGGAPYSVQQNHDSHVKIWDLSTGTVRQTQTTRYPVSSVAISADNRTVVGQGFSGTWDGYLLDGKTVAQVQFWPLEADSSLATKTELSANQGYLSYFSREGRLVATSAPDAFKIWDLPTGNLLQTLPSSDANVQRLTFSADGKTLAVWRSGYRPGTIELWHWPTGQLLHTLHIAENATFRYLTALDISPDGQTVVCSLRQDSQRWEIQVWNAAAKSLRRTIQQASPVTAVTISPDGKTFASASAQAESEDGTLVRSKFSLWTLATGDLQRTLTDTELVKALPGFNFERELAIVYSPDGKTLATGGFDGKIRLWSLDQLNSGH</sequence>